<accession>A0A8H7SW49</accession>
<organism evidence="6 7">
    <name type="scientific">Thamnidium elegans</name>
    <dbReference type="NCBI Taxonomy" id="101142"/>
    <lineage>
        <taxon>Eukaryota</taxon>
        <taxon>Fungi</taxon>
        <taxon>Fungi incertae sedis</taxon>
        <taxon>Mucoromycota</taxon>
        <taxon>Mucoromycotina</taxon>
        <taxon>Mucoromycetes</taxon>
        <taxon>Mucorales</taxon>
        <taxon>Mucorineae</taxon>
        <taxon>Mucoraceae</taxon>
        <taxon>Thamnidium</taxon>
    </lineage>
</organism>
<evidence type="ECO:0000256" key="3">
    <source>
        <dbReference type="RuleBase" id="RU003616"/>
    </source>
</evidence>
<dbReference type="InterPro" id="IPR002068">
    <property type="entry name" value="A-crystallin/Hsp20_dom"/>
</dbReference>
<dbReference type="CDD" id="cd06464">
    <property type="entry name" value="ACD_sHsps-like"/>
    <property type="match status" value="1"/>
</dbReference>
<comment type="caution">
    <text evidence="6">The sequence shown here is derived from an EMBL/GenBank/DDBJ whole genome shotgun (WGS) entry which is preliminary data.</text>
</comment>
<dbReference type="InterPro" id="IPR031107">
    <property type="entry name" value="Small_HSP"/>
</dbReference>
<dbReference type="Gene3D" id="2.60.40.790">
    <property type="match status" value="1"/>
</dbReference>
<sequence length="360" mass="40373">MSPNLNERVENRVDEVIGEFFTECPYGRKAVSGCPAFSEGSKPFSSDYASQFFNECPYGKRAQKQCPYGRRLSRDSSNCPEFVDQCSKKCPSCCKAAEGCPYGKRLTGKTKEHDGKFQHGGDSNITNFVQEFFSECPYGKRATAECPYGREVLNKLGDHGGSSIHPHHHKNSKQFDEFFTECPYGRKAAEDCPYGHKVLENAGIPIPDLKKHTEDEPAKCPFASMAGADKSKCPVEGVMPQSEKCPISPNYKKALTPITDFYENDNEFKIFVELPGIDKSNVKVEIKDNILKVTAKTNPISHMSNERPHFTERKFGTYYRSITLSNNVFLEKIDAKMDNGALTIVVPKREPTTVRTININ</sequence>
<dbReference type="Proteomes" id="UP000613177">
    <property type="component" value="Unassembled WGS sequence"/>
</dbReference>
<evidence type="ECO:0008006" key="8">
    <source>
        <dbReference type="Google" id="ProtNLM"/>
    </source>
</evidence>
<protein>
    <recommendedName>
        <fullName evidence="8">SHSP domain-containing protein</fullName>
    </recommendedName>
</protein>
<name>A0A8H7SW49_9FUNG</name>
<dbReference type="InterPro" id="IPR008978">
    <property type="entry name" value="HSP20-like_chaperone"/>
</dbReference>
<feature type="domain" description="SHSP" evidence="4">
    <location>
        <begin position="249"/>
        <end position="360"/>
    </location>
</feature>
<dbReference type="EMBL" id="JAEPRE010000032">
    <property type="protein sequence ID" value="KAG2235503.1"/>
    <property type="molecule type" value="Genomic_DNA"/>
</dbReference>
<evidence type="ECO:0000259" key="4">
    <source>
        <dbReference type="PROSITE" id="PS01031"/>
    </source>
</evidence>
<evidence type="ECO:0000313" key="6">
    <source>
        <dbReference type="EMBL" id="KAG2235503.1"/>
    </source>
</evidence>
<dbReference type="InterPro" id="IPR007052">
    <property type="entry name" value="CS_dom"/>
</dbReference>
<evidence type="ECO:0000256" key="1">
    <source>
        <dbReference type="ARBA" id="ARBA00023016"/>
    </source>
</evidence>
<keyword evidence="1" id="KW-0346">Stress response</keyword>
<dbReference type="Pfam" id="PF00011">
    <property type="entry name" value="HSP20"/>
    <property type="match status" value="1"/>
</dbReference>
<dbReference type="SUPFAM" id="SSF49764">
    <property type="entry name" value="HSP20-like chaperones"/>
    <property type="match status" value="1"/>
</dbReference>
<dbReference type="PROSITE" id="PS51203">
    <property type="entry name" value="CS"/>
    <property type="match status" value="1"/>
</dbReference>
<evidence type="ECO:0000259" key="5">
    <source>
        <dbReference type="PROSITE" id="PS51203"/>
    </source>
</evidence>
<dbReference type="PROSITE" id="PS01031">
    <property type="entry name" value="SHSP"/>
    <property type="match status" value="1"/>
</dbReference>
<reference evidence="6" key="1">
    <citation type="submission" date="2021-01" db="EMBL/GenBank/DDBJ databases">
        <title>Metabolic potential, ecology and presence of endohyphal bacteria is reflected in genomic diversity of Mucoromycotina.</title>
        <authorList>
            <person name="Muszewska A."/>
            <person name="Okrasinska A."/>
            <person name="Steczkiewicz K."/>
            <person name="Drgas O."/>
            <person name="Orlowska M."/>
            <person name="Perlinska-Lenart U."/>
            <person name="Aleksandrzak-Piekarczyk T."/>
            <person name="Szatraj K."/>
            <person name="Zielenkiewicz U."/>
            <person name="Pilsyk S."/>
            <person name="Malc E."/>
            <person name="Mieczkowski P."/>
            <person name="Kruszewska J.S."/>
            <person name="Biernat P."/>
            <person name="Pawlowska J."/>
        </authorList>
    </citation>
    <scope>NUCLEOTIDE SEQUENCE</scope>
    <source>
        <strain evidence="6">WA0000018081</strain>
    </source>
</reference>
<comment type="similarity">
    <text evidence="2 3">Belongs to the small heat shock protein (HSP20) family.</text>
</comment>
<keyword evidence="7" id="KW-1185">Reference proteome</keyword>
<feature type="domain" description="CS" evidence="5">
    <location>
        <begin position="254"/>
        <end position="360"/>
    </location>
</feature>
<dbReference type="PANTHER" id="PTHR11527">
    <property type="entry name" value="HEAT-SHOCK PROTEIN 20 FAMILY MEMBER"/>
    <property type="match status" value="1"/>
</dbReference>
<evidence type="ECO:0000313" key="7">
    <source>
        <dbReference type="Proteomes" id="UP000613177"/>
    </source>
</evidence>
<gene>
    <name evidence="6" type="ORF">INT48_007901</name>
</gene>
<dbReference type="AlphaFoldDB" id="A0A8H7SW49"/>
<evidence type="ECO:0000256" key="2">
    <source>
        <dbReference type="PROSITE-ProRule" id="PRU00285"/>
    </source>
</evidence>
<proteinExistence type="inferred from homology"/>